<feature type="transmembrane region" description="Helical" evidence="8">
    <location>
        <begin position="39"/>
        <end position="61"/>
    </location>
</feature>
<dbReference type="InterPro" id="IPR019133">
    <property type="entry name" value="MIC60"/>
</dbReference>
<evidence type="ECO:0000256" key="5">
    <source>
        <dbReference type="ARBA" id="ARBA00023128"/>
    </source>
</evidence>
<dbReference type="AlphaFoldDB" id="A0A1J5RE79"/>
<dbReference type="EMBL" id="MLJW01000395">
    <property type="protein sequence ID" value="OIQ87947.1"/>
    <property type="molecule type" value="Genomic_DNA"/>
</dbReference>
<dbReference type="PANTHER" id="PTHR15415">
    <property type="entry name" value="MITOFILIN"/>
    <property type="match status" value="1"/>
</dbReference>
<evidence type="ECO:0000256" key="1">
    <source>
        <dbReference type="ARBA" id="ARBA00004273"/>
    </source>
</evidence>
<keyword evidence="3" id="KW-0999">Mitochondrion inner membrane</keyword>
<organism evidence="9">
    <name type="scientific">mine drainage metagenome</name>
    <dbReference type="NCBI Taxonomy" id="410659"/>
    <lineage>
        <taxon>unclassified sequences</taxon>
        <taxon>metagenomes</taxon>
        <taxon>ecological metagenomes</taxon>
    </lineage>
</organism>
<keyword evidence="6 8" id="KW-0472">Membrane</keyword>
<accession>A0A1J5RE79</accession>
<protein>
    <submittedName>
        <fullName evidence="9">Mitochondrial inner membrane protein</fullName>
    </submittedName>
</protein>
<evidence type="ECO:0000256" key="6">
    <source>
        <dbReference type="ARBA" id="ARBA00023136"/>
    </source>
</evidence>
<evidence type="ECO:0000256" key="7">
    <source>
        <dbReference type="SAM" id="MobiDB-lite"/>
    </source>
</evidence>
<comment type="subcellular location">
    <subcellularLocation>
        <location evidence="1">Mitochondrion inner membrane</location>
    </subcellularLocation>
</comment>
<feature type="compositionally biased region" description="Low complexity" evidence="7">
    <location>
        <begin position="19"/>
        <end position="28"/>
    </location>
</feature>
<evidence type="ECO:0000256" key="3">
    <source>
        <dbReference type="ARBA" id="ARBA00022792"/>
    </source>
</evidence>
<comment type="caution">
    <text evidence="9">The sequence shown here is derived from an EMBL/GenBank/DDBJ whole genome shotgun (WGS) entry which is preliminary data.</text>
</comment>
<dbReference type="PANTHER" id="PTHR15415:SF7">
    <property type="entry name" value="MICOS COMPLEX SUBUNIT MIC60"/>
    <property type="match status" value="1"/>
</dbReference>
<dbReference type="GO" id="GO:0042407">
    <property type="term" value="P:cristae formation"/>
    <property type="evidence" value="ECO:0007669"/>
    <property type="project" value="TreeGrafter"/>
</dbReference>
<reference evidence="9" key="1">
    <citation type="submission" date="2016-10" db="EMBL/GenBank/DDBJ databases">
        <title>Sequence of Gallionella enrichment culture.</title>
        <authorList>
            <person name="Poehlein A."/>
            <person name="Muehling M."/>
            <person name="Daniel R."/>
        </authorList>
    </citation>
    <scope>NUCLEOTIDE SEQUENCE</scope>
</reference>
<dbReference type="Pfam" id="PF09731">
    <property type="entry name" value="Mitofilin"/>
    <property type="match status" value="1"/>
</dbReference>
<keyword evidence="4 8" id="KW-1133">Transmembrane helix</keyword>
<feature type="region of interest" description="Disordered" evidence="7">
    <location>
        <begin position="1"/>
        <end position="30"/>
    </location>
</feature>
<keyword evidence="2 8" id="KW-0812">Transmembrane</keyword>
<evidence type="ECO:0000256" key="4">
    <source>
        <dbReference type="ARBA" id="ARBA00022989"/>
    </source>
</evidence>
<gene>
    <name evidence="9" type="ORF">GALL_301690</name>
</gene>
<evidence type="ECO:0000256" key="8">
    <source>
        <dbReference type="SAM" id="Phobius"/>
    </source>
</evidence>
<proteinExistence type="predicted"/>
<name>A0A1J5RE79_9ZZZZ</name>
<evidence type="ECO:0000313" key="9">
    <source>
        <dbReference type="EMBL" id="OIQ87947.1"/>
    </source>
</evidence>
<dbReference type="GO" id="GO:0061617">
    <property type="term" value="C:MICOS complex"/>
    <property type="evidence" value="ECO:0007669"/>
    <property type="project" value="TreeGrafter"/>
</dbReference>
<evidence type="ECO:0000256" key="2">
    <source>
        <dbReference type="ARBA" id="ARBA00022692"/>
    </source>
</evidence>
<sequence length="355" mass="36591">MTDERTGADTAPDISSETAAPAADSAGPARRRGGFASGFAGGLVGGLLVSALALGAAGALWPQLRPRLLGFDPDQLQSRTASMGRTLALMQGVLSSRGQQEAGGDGLEGRVQALEQKLADPAADPRLAPLARSVEETRAETGTLKNDVAALRDAIPPAGTILRLAERADAAEKVAKEIASRHAQTQALLLVVGQLRDAVDRGDPYDMELQAARRVAAADLSPLLDSLAATAATGLPRRATLLDSFAVLAPAIYNAGLAPDSGDLWHRALHKLAGMITIRRIDGIGNDTASVLARAERDVHANALEKAVQDLQPLQGAPAAVAAPWLRDAKARLAADKALSQLTAAAIAKTAQPGG</sequence>
<keyword evidence="5" id="KW-0496">Mitochondrion</keyword>